<evidence type="ECO:0000256" key="1">
    <source>
        <dbReference type="SAM" id="MobiDB-lite"/>
    </source>
</evidence>
<feature type="region of interest" description="Disordered" evidence="1">
    <location>
        <begin position="834"/>
        <end position="864"/>
    </location>
</feature>
<dbReference type="InterPro" id="IPR025558">
    <property type="entry name" value="DUF4283"/>
</dbReference>
<dbReference type="PANTHER" id="PTHR34427:SF5">
    <property type="entry name" value="DUF4283 DOMAIN-CONTAINING PROTEIN"/>
    <property type="match status" value="1"/>
</dbReference>
<dbReference type="InterPro" id="IPR036691">
    <property type="entry name" value="Endo/exonu/phosph_ase_sf"/>
</dbReference>
<dbReference type="EMBL" id="QGNW01001939">
    <property type="protein sequence ID" value="RVW27771.1"/>
    <property type="molecule type" value="Genomic_DNA"/>
</dbReference>
<evidence type="ECO:0000259" key="2">
    <source>
        <dbReference type="Pfam" id="PF14111"/>
    </source>
</evidence>
<dbReference type="PANTHER" id="PTHR34427">
    <property type="entry name" value="DUF4283 DOMAIN PROTEIN"/>
    <property type="match status" value="1"/>
</dbReference>
<feature type="domain" description="DUF4283" evidence="2">
    <location>
        <begin position="6"/>
        <end position="72"/>
    </location>
</feature>
<name>A0A438CX71_VITVI</name>
<sequence>MVRPHPELDFLKNWAGHAWLLKGKLNIVVLGRGLLLFEFDLLSEAERVLFRGKRRVKDNVLFLEKWHPKVGCFCNGANANEAWVRAVGLPLHLWSREVFKLIGDGYGGLIAVDENTDFMAELQWARLLVKVVVPAGSVYGKGDSRDEEEAGSGSRAVCRGRVLQKEAQPMVQVGVQGEPSCGSSSNGTIVFSFDSAGMPGMDFGLAIEGIKGVRAHSLSEVAEMEARATEEASHAHPRHLGTSHISLSLGGGVRDIFSSTPSSGCDRALVVRGPSGLEDTVEGVGFQAPLCAMLTDGSPWVMDMEEEKSKGNKSKTIEEMQEREVLGSNWDESCLVKFRAICGLWNDPWCIGGDFNMIRFPNERRKGGRVSSSMRRFSKDWEGHFNGLVQSTLPRPVSDHFPILLDGGGVRRGPVPFRFENMWLKEEGFKDLLKGWWQGLSFSGSFSFILAEKLKALKAILKSWNKDVFGKELEARKEAKGDFEKWALMEEISWRQKSREVWLREGDRNTSFFHKMANSHRRRNCLSKIKINGTWIDVEDAARLEEAFTEVEVFSTLSDLNGDKAPSQTVSLSTFGSLAGILRKKREGLRSLKLEFLDVGIAKNGFRGKWIGWNSWCISTATFSVLINGTPTVKSKTFEISIEGVRGRPRGIILERSRGFSSWIRFGERSLSYLLEGQRFSWGWFLLAKKLRALGVSTPALTKVFFGHGAPTFEKVGCSFIEKVKGTCANATRVKTGESRETLWLHLRDQEFHWAVDGLRGERFNCRDGNLSGLLLECCNSSNLGESHWEGLARVTTGGGRSHLFHDLSMVGSPTWVSHVVPISKSCRITGREERDEIVSSSRAGESMRDRGVEGASSRSAKGSRVRETQYSSIFFGRLFSPRASSETFVEAARKDLKVSTDEDLIVEGSLLGRPTLTNEALLAEASRGLDPLQVVSTEAPLVLNGQKELTCGSMDNDVSSKLVIVSIGVDFARPLVALANFQVEMGEQAEGWNSSCLAKFSRCLGMLMEGFEKEILYLIRRMKGRLTKRGRMGLLERRSHCLQILIGNSRSWSGQWGFEPDKIFRGVRGARVEGHSCAGGPFTWRDAKLRALKVVLKAWNKEVFGFIEARKGDALSWVVYWDENPESRREGDNNTRFFHKMVNAHSRRNWLSKVKVNSCWHTEENEIKASVVGAFHDLFAEEGEWRPSTDGLSFEGFDSSEVEVLGFFWDFHEEDRFVKSLNAIFLTFVPRKGGAEDLKGFRRILDAALTANEVVDSRNEGGVLCKLDIKKAYDQVNWKFLLAVLRKMGFREKWIKWVDWCITSGGEALVQKPHFARRKMVFFEKRKGGFGVRNLPAMNKLSCASGAGGMPMKERPFGSKPSVKSMEKMMGGFPQGE</sequence>
<proteinExistence type="predicted"/>
<reference evidence="3 4" key="1">
    <citation type="journal article" date="2018" name="PLoS Genet.">
        <title>Population sequencing reveals clonal diversity and ancestral inbreeding in the grapevine cultivar Chardonnay.</title>
        <authorList>
            <person name="Roach M.J."/>
            <person name="Johnson D.L."/>
            <person name="Bohlmann J."/>
            <person name="van Vuuren H.J."/>
            <person name="Jones S.J."/>
            <person name="Pretorius I.S."/>
            <person name="Schmidt S.A."/>
            <person name="Borneman A.R."/>
        </authorList>
    </citation>
    <scope>NUCLEOTIDE SEQUENCE [LARGE SCALE GENOMIC DNA]</scope>
    <source>
        <strain evidence="4">cv. Chardonnay</strain>
        <tissue evidence="3">Leaf</tissue>
    </source>
</reference>
<dbReference type="SUPFAM" id="SSF56219">
    <property type="entry name" value="DNase I-like"/>
    <property type="match status" value="1"/>
</dbReference>
<comment type="caution">
    <text evidence="3">The sequence shown here is derived from an EMBL/GenBank/DDBJ whole genome shotgun (WGS) entry which is preliminary data.</text>
</comment>
<accession>A0A438CX71</accession>
<organism evidence="3 4">
    <name type="scientific">Vitis vinifera</name>
    <name type="common">Grape</name>
    <dbReference type="NCBI Taxonomy" id="29760"/>
    <lineage>
        <taxon>Eukaryota</taxon>
        <taxon>Viridiplantae</taxon>
        <taxon>Streptophyta</taxon>
        <taxon>Embryophyta</taxon>
        <taxon>Tracheophyta</taxon>
        <taxon>Spermatophyta</taxon>
        <taxon>Magnoliopsida</taxon>
        <taxon>eudicotyledons</taxon>
        <taxon>Gunneridae</taxon>
        <taxon>Pentapetalae</taxon>
        <taxon>rosids</taxon>
        <taxon>Vitales</taxon>
        <taxon>Vitaceae</taxon>
        <taxon>Viteae</taxon>
        <taxon>Vitis</taxon>
    </lineage>
</organism>
<protein>
    <recommendedName>
        <fullName evidence="2">DUF4283 domain-containing protein</fullName>
    </recommendedName>
</protein>
<gene>
    <name evidence="3" type="ORF">CK203_106847</name>
</gene>
<dbReference type="Proteomes" id="UP000288805">
    <property type="component" value="Unassembled WGS sequence"/>
</dbReference>
<dbReference type="Pfam" id="PF14111">
    <property type="entry name" value="DUF4283"/>
    <property type="match status" value="1"/>
</dbReference>
<evidence type="ECO:0000313" key="4">
    <source>
        <dbReference type="Proteomes" id="UP000288805"/>
    </source>
</evidence>
<evidence type="ECO:0000313" key="3">
    <source>
        <dbReference type="EMBL" id="RVW27771.1"/>
    </source>
</evidence>